<comment type="caution">
    <text evidence="1">The sequence shown here is derived from an EMBL/GenBank/DDBJ whole genome shotgun (WGS) entry which is preliminary data.</text>
</comment>
<gene>
    <name evidence="1" type="ORF">S12H4_23331</name>
</gene>
<evidence type="ECO:0000313" key="1">
    <source>
        <dbReference type="EMBL" id="GAI83452.1"/>
    </source>
</evidence>
<protein>
    <submittedName>
        <fullName evidence="1">Uncharacterized protein</fullName>
    </submittedName>
</protein>
<dbReference type="EMBL" id="BARW01012372">
    <property type="protein sequence ID" value="GAI83452.1"/>
    <property type="molecule type" value="Genomic_DNA"/>
</dbReference>
<name>X1RRX6_9ZZZZ</name>
<organism evidence="1">
    <name type="scientific">marine sediment metagenome</name>
    <dbReference type="NCBI Taxonomy" id="412755"/>
    <lineage>
        <taxon>unclassified sequences</taxon>
        <taxon>metagenomes</taxon>
        <taxon>ecological metagenomes</taxon>
    </lineage>
</organism>
<reference evidence="1" key="1">
    <citation type="journal article" date="2014" name="Front. Microbiol.">
        <title>High frequency of phylogenetically diverse reductive dehalogenase-homologous genes in deep subseafloor sedimentary metagenomes.</title>
        <authorList>
            <person name="Kawai M."/>
            <person name="Futagami T."/>
            <person name="Toyoda A."/>
            <person name="Takaki Y."/>
            <person name="Nishi S."/>
            <person name="Hori S."/>
            <person name="Arai W."/>
            <person name="Tsubouchi T."/>
            <person name="Morono Y."/>
            <person name="Uchiyama I."/>
            <person name="Ito T."/>
            <person name="Fujiyama A."/>
            <person name="Inagaki F."/>
            <person name="Takami H."/>
        </authorList>
    </citation>
    <scope>NUCLEOTIDE SEQUENCE</scope>
    <source>
        <strain evidence="1">Expedition CK06-06</strain>
    </source>
</reference>
<sequence length="76" mass="9210">MTFEPTEIEEIRIPILKKLSIDFQEIDLLIRKREIERVLDIIDSELLIKKYGFSLKEVKKLRGIWKKLSKRRKGRK</sequence>
<dbReference type="AlphaFoldDB" id="X1RRX6"/>
<proteinExistence type="predicted"/>
<accession>X1RRX6</accession>